<proteinExistence type="predicted"/>
<dbReference type="Proteomes" id="UP001152798">
    <property type="component" value="Chromosome 5"/>
</dbReference>
<feature type="region of interest" description="Disordered" evidence="1">
    <location>
        <begin position="22"/>
        <end position="51"/>
    </location>
</feature>
<organism evidence="2 3">
    <name type="scientific">Nezara viridula</name>
    <name type="common">Southern green stink bug</name>
    <name type="synonym">Cimex viridulus</name>
    <dbReference type="NCBI Taxonomy" id="85310"/>
    <lineage>
        <taxon>Eukaryota</taxon>
        <taxon>Metazoa</taxon>
        <taxon>Ecdysozoa</taxon>
        <taxon>Arthropoda</taxon>
        <taxon>Hexapoda</taxon>
        <taxon>Insecta</taxon>
        <taxon>Pterygota</taxon>
        <taxon>Neoptera</taxon>
        <taxon>Paraneoptera</taxon>
        <taxon>Hemiptera</taxon>
        <taxon>Heteroptera</taxon>
        <taxon>Panheteroptera</taxon>
        <taxon>Pentatomomorpha</taxon>
        <taxon>Pentatomoidea</taxon>
        <taxon>Pentatomidae</taxon>
        <taxon>Pentatominae</taxon>
        <taxon>Nezara</taxon>
    </lineage>
</organism>
<dbReference type="EMBL" id="OV725081">
    <property type="protein sequence ID" value="CAH1402327.1"/>
    <property type="molecule type" value="Genomic_DNA"/>
</dbReference>
<feature type="compositionally biased region" description="Basic and acidic residues" evidence="1">
    <location>
        <begin position="25"/>
        <end position="42"/>
    </location>
</feature>
<keyword evidence="3" id="KW-1185">Reference proteome</keyword>
<name>A0A9P0MTT3_NEZVI</name>
<reference evidence="2" key="1">
    <citation type="submission" date="2022-01" db="EMBL/GenBank/DDBJ databases">
        <authorList>
            <person name="King R."/>
        </authorList>
    </citation>
    <scope>NUCLEOTIDE SEQUENCE</scope>
</reference>
<gene>
    <name evidence="2" type="ORF">NEZAVI_LOCUS11173</name>
</gene>
<evidence type="ECO:0000313" key="2">
    <source>
        <dbReference type="EMBL" id="CAH1402327.1"/>
    </source>
</evidence>
<protein>
    <submittedName>
        <fullName evidence="2">Uncharacterized protein</fullName>
    </submittedName>
</protein>
<evidence type="ECO:0000313" key="3">
    <source>
        <dbReference type="Proteomes" id="UP001152798"/>
    </source>
</evidence>
<sequence length="114" mass="12854">MPRYSLNLSSSVFNVIRGSKWNPFQKEDGDVADRSDSRKNMNKEGQSIDYKSVGGEHKKGPWFVYVSMGLVEMKERAAQFKGSVTNAHSFAEISFEGPETPPRAKIKRVKTLLN</sequence>
<accession>A0A9P0MTT3</accession>
<dbReference type="AlphaFoldDB" id="A0A9P0MTT3"/>
<evidence type="ECO:0000256" key="1">
    <source>
        <dbReference type="SAM" id="MobiDB-lite"/>
    </source>
</evidence>